<dbReference type="RefSeq" id="WP_251742869.1">
    <property type="nucleotide sequence ID" value="NZ_JBHUOJ010000008.1"/>
</dbReference>
<proteinExistence type="predicted"/>
<dbReference type="Proteomes" id="UP001597438">
    <property type="component" value="Unassembled WGS sequence"/>
</dbReference>
<accession>A0ABW5X2C2</accession>
<gene>
    <name evidence="2" type="ORF">ACFSYS_04250</name>
</gene>
<feature type="domain" description="Arm DNA-binding" evidence="1">
    <location>
        <begin position="12"/>
        <end position="97"/>
    </location>
</feature>
<evidence type="ECO:0000313" key="3">
    <source>
        <dbReference type="Proteomes" id="UP001597438"/>
    </source>
</evidence>
<evidence type="ECO:0000259" key="1">
    <source>
        <dbReference type="Pfam" id="PF17293"/>
    </source>
</evidence>
<dbReference type="GO" id="GO:0003677">
    <property type="term" value="F:DNA binding"/>
    <property type="evidence" value="ECO:0007669"/>
    <property type="project" value="UniProtKB-KW"/>
</dbReference>
<reference evidence="3" key="1">
    <citation type="journal article" date="2019" name="Int. J. Syst. Evol. Microbiol.">
        <title>The Global Catalogue of Microorganisms (GCM) 10K type strain sequencing project: providing services to taxonomists for standard genome sequencing and annotation.</title>
        <authorList>
            <consortium name="The Broad Institute Genomics Platform"/>
            <consortium name="The Broad Institute Genome Sequencing Center for Infectious Disease"/>
            <person name="Wu L."/>
            <person name="Ma J."/>
        </authorList>
    </citation>
    <scope>NUCLEOTIDE SEQUENCE [LARGE SCALE GENOMIC DNA]</scope>
    <source>
        <strain evidence="3">KCTC 52925</strain>
    </source>
</reference>
<protein>
    <submittedName>
        <fullName evidence="2">Arm DNA-binding domain-containing protein</fullName>
    </submittedName>
</protein>
<sequence length="115" mass="13112">MKTSKTFSIHFWLSTAKKKDDSAPIYARITVDGKRAEISLKRSISVTYWDTRSKRANWRVPAGKALNVYLDQVYADLLACHKQLLGESKYGTAQAIKAKYLGEDDRIPSRSLHKH</sequence>
<dbReference type="Pfam" id="PF17293">
    <property type="entry name" value="Arm-DNA-bind_5"/>
    <property type="match status" value="1"/>
</dbReference>
<comment type="caution">
    <text evidence="2">The sequence shown here is derived from an EMBL/GenBank/DDBJ whole genome shotgun (WGS) entry which is preliminary data.</text>
</comment>
<name>A0ABW5X2C2_9FLAO</name>
<organism evidence="2 3">
    <name type="scientific">Christiangramia antarctica</name>
    <dbReference type="NCBI Taxonomy" id="2058158"/>
    <lineage>
        <taxon>Bacteria</taxon>
        <taxon>Pseudomonadati</taxon>
        <taxon>Bacteroidota</taxon>
        <taxon>Flavobacteriia</taxon>
        <taxon>Flavobacteriales</taxon>
        <taxon>Flavobacteriaceae</taxon>
        <taxon>Christiangramia</taxon>
    </lineage>
</organism>
<keyword evidence="2" id="KW-0238">DNA-binding</keyword>
<keyword evidence="3" id="KW-1185">Reference proteome</keyword>
<dbReference type="InterPro" id="IPR035386">
    <property type="entry name" value="Arm-DNA-bind_5"/>
</dbReference>
<dbReference type="EMBL" id="JBHUOJ010000008">
    <property type="protein sequence ID" value="MFD2832487.1"/>
    <property type="molecule type" value="Genomic_DNA"/>
</dbReference>
<evidence type="ECO:0000313" key="2">
    <source>
        <dbReference type="EMBL" id="MFD2832487.1"/>
    </source>
</evidence>